<feature type="compositionally biased region" description="Basic and acidic residues" evidence="4">
    <location>
        <begin position="302"/>
        <end position="319"/>
    </location>
</feature>
<organism evidence="5 6">
    <name type="scientific">Adiantum capillus-veneris</name>
    <name type="common">Maidenhair fern</name>
    <dbReference type="NCBI Taxonomy" id="13818"/>
    <lineage>
        <taxon>Eukaryota</taxon>
        <taxon>Viridiplantae</taxon>
        <taxon>Streptophyta</taxon>
        <taxon>Embryophyta</taxon>
        <taxon>Tracheophyta</taxon>
        <taxon>Polypodiopsida</taxon>
        <taxon>Polypodiidae</taxon>
        <taxon>Polypodiales</taxon>
        <taxon>Pteridineae</taxon>
        <taxon>Pteridaceae</taxon>
        <taxon>Vittarioideae</taxon>
        <taxon>Adiantum</taxon>
    </lineage>
</organism>
<dbReference type="InterPro" id="IPR007757">
    <property type="entry name" value="MT-A70-like"/>
</dbReference>
<dbReference type="PROSITE" id="PS00092">
    <property type="entry name" value="N6_MTASE"/>
    <property type="match status" value="1"/>
</dbReference>
<feature type="region of interest" description="Disordered" evidence="4">
    <location>
        <begin position="552"/>
        <end position="573"/>
    </location>
</feature>
<keyword evidence="6" id="KW-1185">Reference proteome</keyword>
<dbReference type="AlphaFoldDB" id="A0A9D4Z886"/>
<protein>
    <recommendedName>
        <fullName evidence="7">Methyltransferase-like protein 1</fullName>
    </recommendedName>
</protein>
<feature type="compositionally biased region" description="Polar residues" evidence="4">
    <location>
        <begin position="896"/>
        <end position="917"/>
    </location>
</feature>
<dbReference type="InterPro" id="IPR029063">
    <property type="entry name" value="SAM-dependent_MTases_sf"/>
</dbReference>
<feature type="region of interest" description="Disordered" evidence="4">
    <location>
        <begin position="100"/>
        <end position="139"/>
    </location>
</feature>
<evidence type="ECO:0000313" key="5">
    <source>
        <dbReference type="EMBL" id="KAI5065274.1"/>
    </source>
</evidence>
<name>A0A9D4Z886_ADICA</name>
<gene>
    <name evidence="5" type="ORF">GOP47_0019969</name>
</gene>
<feature type="compositionally biased region" description="Gly residues" evidence="4">
    <location>
        <begin position="388"/>
        <end position="403"/>
    </location>
</feature>
<feature type="region of interest" description="Disordered" evidence="4">
    <location>
        <begin position="174"/>
        <end position="427"/>
    </location>
</feature>
<dbReference type="InterPro" id="IPR002052">
    <property type="entry name" value="DNA_methylase_N6_adenine_CS"/>
</dbReference>
<comment type="subcellular location">
    <subcellularLocation>
        <location evidence="1">Nucleus</location>
    </subcellularLocation>
</comment>
<evidence type="ECO:0000256" key="1">
    <source>
        <dbReference type="ARBA" id="ARBA00004123"/>
    </source>
</evidence>
<dbReference type="SUPFAM" id="SSF53335">
    <property type="entry name" value="S-adenosyl-L-methionine-dependent methyltransferases"/>
    <property type="match status" value="1"/>
</dbReference>
<dbReference type="PROSITE" id="PS51143">
    <property type="entry name" value="MT_A70"/>
    <property type="match status" value="1"/>
</dbReference>
<evidence type="ECO:0000313" key="6">
    <source>
        <dbReference type="Proteomes" id="UP000886520"/>
    </source>
</evidence>
<feature type="compositionally biased region" description="Low complexity" evidence="4">
    <location>
        <begin position="925"/>
        <end position="942"/>
    </location>
</feature>
<feature type="compositionally biased region" description="Basic and acidic residues" evidence="4">
    <location>
        <begin position="122"/>
        <end position="139"/>
    </location>
</feature>
<feature type="region of interest" description="Disordered" evidence="4">
    <location>
        <begin position="1"/>
        <end position="82"/>
    </location>
</feature>
<dbReference type="GO" id="GO:0008168">
    <property type="term" value="F:methyltransferase activity"/>
    <property type="evidence" value="ECO:0007669"/>
    <property type="project" value="InterPro"/>
</dbReference>
<feature type="compositionally biased region" description="Basic and acidic residues" evidence="4">
    <location>
        <begin position="174"/>
        <end position="242"/>
    </location>
</feature>
<feature type="compositionally biased region" description="Basic and acidic residues" evidence="4">
    <location>
        <begin position="29"/>
        <end position="65"/>
    </location>
</feature>
<dbReference type="GO" id="GO:0032259">
    <property type="term" value="P:methylation"/>
    <property type="evidence" value="ECO:0007669"/>
    <property type="project" value="InterPro"/>
</dbReference>
<dbReference type="EMBL" id="JABFUD020000019">
    <property type="protein sequence ID" value="KAI5065274.1"/>
    <property type="molecule type" value="Genomic_DNA"/>
</dbReference>
<dbReference type="PANTHER" id="PTHR13107">
    <property type="entry name" value="N6-ADENOSINE-METHYLTRANSFERASE NON-CATALYTIC SUBUNIT"/>
    <property type="match status" value="1"/>
</dbReference>
<comment type="similarity">
    <text evidence="3">Belongs to the MT-A70-like family.</text>
</comment>
<evidence type="ECO:0008006" key="7">
    <source>
        <dbReference type="Google" id="ProtNLM"/>
    </source>
</evidence>
<dbReference type="Pfam" id="PF05063">
    <property type="entry name" value="MT-A70"/>
    <property type="match status" value="1"/>
</dbReference>
<feature type="region of interest" description="Disordered" evidence="4">
    <location>
        <begin position="866"/>
        <end position="1005"/>
    </location>
</feature>
<dbReference type="GO" id="GO:0005634">
    <property type="term" value="C:nucleus"/>
    <property type="evidence" value="ECO:0007669"/>
    <property type="project" value="UniProtKB-SubCell"/>
</dbReference>
<dbReference type="InterPro" id="IPR045123">
    <property type="entry name" value="METTL14-like"/>
</dbReference>
<dbReference type="Proteomes" id="UP000886520">
    <property type="component" value="Chromosome 19"/>
</dbReference>
<sequence length="1005" mass="110713">METPFQTKRAQKGRTDTFKRQGIRLSFSRKMEDVERRQDHRDDEDKAADRGKSSKDRDNLVEARGRPIPKIYDEDEDYNDKTRSKDDFFWEDVDDRRRGWKSSKMGRGVKRSWSPNLRRRGRGEQEDFDREWPDDRRDERGFWRDCDRERDRFQESTDFQWDRDFRHRENFRDDSDFSRDLSRDRDDPDRWKRRQRDQQKDKENDTEYNYERDGWEVPRREKEKAERDYKGLDDRKDKDQIDLLKSPQSSGVVGDSADRAGGNSGASIDLLRDRGFGSGSPFMSRRGDGDSHGNNGDVDWTGDEKHRHADSEYQDRNFFDEENPPGLDQSFGRSSSRGGDVSASINVHSGRGRGPKGSPGQRGRGGDGRPPFANSQSSGMAIRIGQQSGKGGRGRGGGKGGRGGSRDTQRGGGIPPPLMGPGPVPGPGMVPHFGGHMGPPGSIPVMGSGMGPVPAPGLGPGGFPLPPFGAPVAWGGGQGAGDMGMHPGPPCPAPPVHAAGPAPRFGPNMGPGPGHNVFFSPPRGASNVMPAPSYGGPSFGGRALLPEKASMNRMPPRVNAPAGLAPSRGEQNDYSQHFVDTGLRPQNFIRDVDLGDRFEEYPKLKELITRKDKLITDHACPPMYMQTDLRVTELSSEVFGTKFDVILVDPPWEEYVRRAPGVGDSMEWWSFEEIQNLRIEAIADTPSFIFLWVGDAEGLDQGRLCLKKWGFRRCEDICWVKTNKENPTPALRHDASTLLQHSKEHCLMGIKGTVRRSSDAHIIHANIDTDIIISEEPPYGSTAKPEELYHIVEHFALGQRRLELFGEDHNIRAGWITVGKHLTSSNFNAQTYCKFVGDAEGKVWQGGRGNPPVDASHLVGTTPEIEALRPKSPPPRAQQQQQSQAANSVSQPSAAHSNSKKAQNASQGMSPQNLQATSGAGGSGQVVNSSSVIVISTTSPSPGRGPPPSMGKGGNVNKPTRQSPLRLDGGQGKPGTEDEKVMGLDTALDTATVDEEMKPLMDTAS</sequence>
<comment type="caution">
    <text evidence="5">The sequence shown here is derived from an EMBL/GenBank/DDBJ whole genome shotgun (WGS) entry which is preliminary data.</text>
</comment>
<feature type="compositionally biased region" description="Polar residues" evidence="4">
    <location>
        <begin position="331"/>
        <end position="347"/>
    </location>
</feature>
<evidence type="ECO:0000256" key="2">
    <source>
        <dbReference type="ARBA" id="ARBA00023242"/>
    </source>
</evidence>
<feature type="compositionally biased region" description="Pro residues" evidence="4">
    <location>
        <begin position="414"/>
        <end position="427"/>
    </location>
</feature>
<keyword evidence="2" id="KW-0539">Nucleus</keyword>
<reference evidence="5" key="1">
    <citation type="submission" date="2021-01" db="EMBL/GenBank/DDBJ databases">
        <title>Adiantum capillus-veneris genome.</title>
        <authorList>
            <person name="Fang Y."/>
            <person name="Liao Q."/>
        </authorList>
    </citation>
    <scope>NUCLEOTIDE SEQUENCE</scope>
    <source>
        <strain evidence="5">H3</strain>
        <tissue evidence="5">Leaf</tissue>
    </source>
</reference>
<dbReference type="OrthoDB" id="14833at2759"/>
<evidence type="ECO:0000256" key="4">
    <source>
        <dbReference type="SAM" id="MobiDB-lite"/>
    </source>
</evidence>
<evidence type="ECO:0000256" key="3">
    <source>
        <dbReference type="PROSITE-ProRule" id="PRU00489"/>
    </source>
</evidence>
<dbReference type="GO" id="GO:0003729">
    <property type="term" value="F:mRNA binding"/>
    <property type="evidence" value="ECO:0007669"/>
    <property type="project" value="TreeGrafter"/>
</dbReference>
<dbReference type="GO" id="GO:0036396">
    <property type="term" value="C:RNA N6-methyladenosine methyltransferase complex"/>
    <property type="evidence" value="ECO:0007669"/>
    <property type="project" value="TreeGrafter"/>
</dbReference>
<feature type="compositionally biased region" description="Low complexity" evidence="4">
    <location>
        <begin position="877"/>
        <end position="895"/>
    </location>
</feature>
<dbReference type="PANTHER" id="PTHR13107:SF0">
    <property type="entry name" value="N6-ADENOSINE-METHYLTRANSFERASE NON-CATALYTIC SUBUNIT"/>
    <property type="match status" value="1"/>
</dbReference>
<accession>A0A9D4Z886</accession>
<proteinExistence type="inferred from homology"/>
<dbReference type="PROSITE" id="PS51592">
    <property type="entry name" value="SAM_MTA70L_2"/>
    <property type="match status" value="1"/>
</dbReference>